<dbReference type="InterPro" id="IPR008254">
    <property type="entry name" value="Flavodoxin/NO_synth"/>
</dbReference>
<sequence length="143" mass="15977">MNACVIYNSKTGNTKKIAYSIAKSVNIEAYAVQDVIDLSKVDILFLGDGNYAGNCSSAMQHFIENTLKEISVKHIVIFGTYGGLTNAMQKMRRRLQDLNLPIVPEEFGTKGRAWVFINMFHPNKDALHEADLFAKSIITAYTK</sequence>
<dbReference type="PROSITE" id="PS50902">
    <property type="entry name" value="FLAVODOXIN_LIKE"/>
    <property type="match status" value="1"/>
</dbReference>
<comment type="cofactor">
    <cofactor evidence="1">
        <name>FMN</name>
        <dbReference type="ChEBI" id="CHEBI:58210"/>
    </cofactor>
</comment>
<name>A0A968KTI8_9SPIO</name>
<dbReference type="GO" id="GO:0010181">
    <property type="term" value="F:FMN binding"/>
    <property type="evidence" value="ECO:0007669"/>
    <property type="project" value="InterPro"/>
</dbReference>
<accession>A0A968KTI8</accession>
<gene>
    <name evidence="3" type="ORF">HCT14_02410</name>
</gene>
<dbReference type="SUPFAM" id="SSF52218">
    <property type="entry name" value="Flavoproteins"/>
    <property type="match status" value="1"/>
</dbReference>
<dbReference type="GO" id="GO:0009055">
    <property type="term" value="F:electron transfer activity"/>
    <property type="evidence" value="ECO:0007669"/>
    <property type="project" value="InterPro"/>
</dbReference>
<dbReference type="InterPro" id="IPR001226">
    <property type="entry name" value="Flavodoxin_CS"/>
</dbReference>
<dbReference type="RefSeq" id="WP_167699967.1">
    <property type="nucleotide sequence ID" value="NZ_CP118174.1"/>
</dbReference>
<evidence type="ECO:0000313" key="4">
    <source>
        <dbReference type="Proteomes" id="UP000711995"/>
    </source>
</evidence>
<organism evidence="3 4">
    <name type="scientific">Entomospira entomophila</name>
    <dbReference type="NCBI Taxonomy" id="2719988"/>
    <lineage>
        <taxon>Bacteria</taxon>
        <taxon>Pseudomonadati</taxon>
        <taxon>Spirochaetota</taxon>
        <taxon>Spirochaetia</taxon>
        <taxon>Spirochaetales</taxon>
        <taxon>Spirochaetaceae</taxon>
        <taxon>Entomospira</taxon>
    </lineage>
</organism>
<dbReference type="InterPro" id="IPR029039">
    <property type="entry name" value="Flavoprotein-like_sf"/>
</dbReference>
<feature type="domain" description="Flavodoxin-like" evidence="2">
    <location>
        <begin position="3"/>
        <end position="138"/>
    </location>
</feature>
<comment type="caution">
    <text evidence="3">The sequence shown here is derived from an EMBL/GenBank/DDBJ whole genome shotgun (WGS) entry which is preliminary data.</text>
</comment>
<proteinExistence type="predicted"/>
<dbReference type="PROSITE" id="PS00201">
    <property type="entry name" value="FLAVODOXIN"/>
    <property type="match status" value="1"/>
</dbReference>
<reference evidence="3 4" key="1">
    <citation type="submission" date="2020-03" db="EMBL/GenBank/DDBJ databases">
        <title>Spirochaetal bacteria isolated from arthropods constitute a novel genus Entomospira genus novum within the order Spirochaetales.</title>
        <authorList>
            <person name="Grana-Miraglia L."/>
            <person name="Sikutova S."/>
            <person name="Fingerle V."/>
            <person name="Sing A."/>
            <person name="Castillo-Ramirez S."/>
            <person name="Margos G."/>
            <person name="Rudolf I."/>
        </authorList>
    </citation>
    <scope>NUCLEOTIDE SEQUENCE [LARGE SCALE GENOMIC DNA]</scope>
    <source>
        <strain evidence="3 4">BR193</strain>
    </source>
</reference>
<dbReference type="Pfam" id="PF12641">
    <property type="entry name" value="Flavodoxin_3"/>
    <property type="match status" value="1"/>
</dbReference>
<evidence type="ECO:0000259" key="2">
    <source>
        <dbReference type="PROSITE" id="PS50902"/>
    </source>
</evidence>
<dbReference type="EMBL" id="JAATLJ010000001">
    <property type="protein sequence ID" value="NIZ40366.1"/>
    <property type="molecule type" value="Genomic_DNA"/>
</dbReference>
<keyword evidence="4" id="KW-1185">Reference proteome</keyword>
<dbReference type="AlphaFoldDB" id="A0A968KTI8"/>
<dbReference type="Proteomes" id="UP000711995">
    <property type="component" value="Unassembled WGS sequence"/>
</dbReference>
<evidence type="ECO:0000256" key="1">
    <source>
        <dbReference type="ARBA" id="ARBA00001917"/>
    </source>
</evidence>
<evidence type="ECO:0000313" key="3">
    <source>
        <dbReference type="EMBL" id="NIZ40366.1"/>
    </source>
</evidence>
<protein>
    <recommendedName>
        <fullName evidence="2">Flavodoxin-like domain-containing protein</fullName>
    </recommendedName>
</protein>
<dbReference type="Gene3D" id="3.40.50.360">
    <property type="match status" value="1"/>
</dbReference>